<dbReference type="AlphaFoldDB" id="A0A5C3QFJ3"/>
<dbReference type="Gene3D" id="1.25.10.10">
    <property type="entry name" value="Leucine-rich Repeat Variant"/>
    <property type="match status" value="2"/>
</dbReference>
<reference evidence="6 7" key="1">
    <citation type="journal article" date="2019" name="Nat. Ecol. Evol.">
        <title>Megaphylogeny resolves global patterns of mushroom evolution.</title>
        <authorList>
            <person name="Varga T."/>
            <person name="Krizsan K."/>
            <person name="Foldi C."/>
            <person name="Dima B."/>
            <person name="Sanchez-Garcia M."/>
            <person name="Sanchez-Ramirez S."/>
            <person name="Szollosi G.J."/>
            <person name="Szarkandi J.G."/>
            <person name="Papp V."/>
            <person name="Albert L."/>
            <person name="Andreopoulos W."/>
            <person name="Angelini C."/>
            <person name="Antonin V."/>
            <person name="Barry K.W."/>
            <person name="Bougher N.L."/>
            <person name="Buchanan P."/>
            <person name="Buyck B."/>
            <person name="Bense V."/>
            <person name="Catcheside P."/>
            <person name="Chovatia M."/>
            <person name="Cooper J."/>
            <person name="Damon W."/>
            <person name="Desjardin D."/>
            <person name="Finy P."/>
            <person name="Geml J."/>
            <person name="Haridas S."/>
            <person name="Hughes K."/>
            <person name="Justo A."/>
            <person name="Karasinski D."/>
            <person name="Kautmanova I."/>
            <person name="Kiss B."/>
            <person name="Kocsube S."/>
            <person name="Kotiranta H."/>
            <person name="LaButti K.M."/>
            <person name="Lechner B.E."/>
            <person name="Liimatainen K."/>
            <person name="Lipzen A."/>
            <person name="Lukacs Z."/>
            <person name="Mihaltcheva S."/>
            <person name="Morgado L.N."/>
            <person name="Niskanen T."/>
            <person name="Noordeloos M.E."/>
            <person name="Ohm R.A."/>
            <person name="Ortiz-Santana B."/>
            <person name="Ovrebo C."/>
            <person name="Racz N."/>
            <person name="Riley R."/>
            <person name="Savchenko A."/>
            <person name="Shiryaev A."/>
            <person name="Soop K."/>
            <person name="Spirin V."/>
            <person name="Szebenyi C."/>
            <person name="Tomsovsky M."/>
            <person name="Tulloss R.E."/>
            <person name="Uehling J."/>
            <person name="Grigoriev I.V."/>
            <person name="Vagvolgyi C."/>
            <person name="Papp T."/>
            <person name="Martin F.M."/>
            <person name="Miettinen O."/>
            <person name="Hibbett D.S."/>
            <person name="Nagy L.G."/>
        </authorList>
    </citation>
    <scope>NUCLEOTIDE SEQUENCE [LARGE SCALE GENOMIC DNA]</scope>
    <source>
        <strain evidence="6 7">CBS 309.79</strain>
    </source>
</reference>
<dbReference type="EMBL" id="ML178851">
    <property type="protein sequence ID" value="TFK97103.1"/>
    <property type="molecule type" value="Genomic_DNA"/>
</dbReference>
<sequence length="747" mass="81203">MPGLMAKPTTTSSLSKKRSAPSQKGPASIKKQKSTSSSGSSTVTSKSKSKSSKSNEGQGQGLKKRSRPVTMPVSSAPDEEDDEDDWEDEIEEVPADDDFEADPDAMVIDTPAPAAQPHPNAPPKQSARESHAVQKATHQARMAAKPHSSLLIQAKHAWSLARRKTVPSPAERQADIQRLMGVIRGHVKEVVFKHDASRIVQTVVKYGSAAEREEVVVELKGSFVQLAQSRYSKFLTTKLVRLCPAHRASILSEFQGSVLRLLLHREASSVLADAFELYSNAYERSILLRDFYGKEAALFAPSASGDVTEAQKEQAKKGLRGVLESLGADEEQRKRVVGAVKTNLVTLFNNEDKGAVTHAVVHHALWEYLDALEMIQDEAERDKGRREIFEMCQDVVAELVHTKDGSRVVREFLARGSAKDRKQILKVLKPHIERMCTDDEAQLVLFTALDVVDDTKLLAKSLISSITTPATLNTLCKTSQGRRSILYLIVPRTTRHFTPALLRSIGETDAVADKAGTSKKERGLREAEVRGAASPGVLEWVEEMRWEKDSGAGGKKVIGEVVRDPGGSLVVAEVMLYADGDKSAAMTSLLSLLSAPPSAADASSTPQHLITIPHVSRIYKTLLQGGHFSHQTKTVVAAPADRWSPRAFAKVVVETLGEEGVIGLCVPQPSDDDEEEAGTGGEGCFIVAELIETVVKGRSAVVDEDEEESMRGCRKSLKGWFGGDVKGRVEGGEAKGKRLLLEKVALL</sequence>
<proteinExistence type="predicted"/>
<feature type="region of interest" description="Disordered" evidence="4">
    <location>
        <begin position="1"/>
        <end position="147"/>
    </location>
</feature>
<evidence type="ECO:0000313" key="6">
    <source>
        <dbReference type="EMBL" id="TFK97103.1"/>
    </source>
</evidence>
<organism evidence="6 7">
    <name type="scientific">Pterulicium gracile</name>
    <dbReference type="NCBI Taxonomy" id="1884261"/>
    <lineage>
        <taxon>Eukaryota</taxon>
        <taxon>Fungi</taxon>
        <taxon>Dikarya</taxon>
        <taxon>Basidiomycota</taxon>
        <taxon>Agaricomycotina</taxon>
        <taxon>Agaricomycetes</taxon>
        <taxon>Agaricomycetidae</taxon>
        <taxon>Agaricales</taxon>
        <taxon>Pleurotineae</taxon>
        <taxon>Pterulaceae</taxon>
        <taxon>Pterulicium</taxon>
    </lineage>
</organism>
<keyword evidence="2" id="KW-0694">RNA-binding</keyword>
<evidence type="ECO:0000259" key="5">
    <source>
        <dbReference type="PROSITE" id="PS50303"/>
    </source>
</evidence>
<dbReference type="PANTHER" id="PTHR13389:SF0">
    <property type="entry name" value="PUMILIO HOMOLOG 3"/>
    <property type="match status" value="1"/>
</dbReference>
<dbReference type="STRING" id="1884261.A0A5C3QFJ3"/>
<evidence type="ECO:0000256" key="1">
    <source>
        <dbReference type="ARBA" id="ARBA00022737"/>
    </source>
</evidence>
<dbReference type="PANTHER" id="PTHR13389">
    <property type="entry name" value="PUMILIO HOMOLOG 3"/>
    <property type="match status" value="1"/>
</dbReference>
<dbReference type="InterPro" id="IPR033133">
    <property type="entry name" value="PUM-HD"/>
</dbReference>
<dbReference type="InterPro" id="IPR040059">
    <property type="entry name" value="PUM3"/>
</dbReference>
<dbReference type="GO" id="GO:0005730">
    <property type="term" value="C:nucleolus"/>
    <property type="evidence" value="ECO:0007669"/>
    <property type="project" value="TreeGrafter"/>
</dbReference>
<dbReference type="Pfam" id="PF08144">
    <property type="entry name" value="CPL"/>
    <property type="match status" value="1"/>
</dbReference>
<dbReference type="Proteomes" id="UP000305067">
    <property type="component" value="Unassembled WGS sequence"/>
</dbReference>
<dbReference type="GO" id="GO:0006417">
    <property type="term" value="P:regulation of translation"/>
    <property type="evidence" value="ECO:0007669"/>
    <property type="project" value="TreeGrafter"/>
</dbReference>
<keyword evidence="1" id="KW-0677">Repeat</keyword>
<evidence type="ECO:0000313" key="7">
    <source>
        <dbReference type="Proteomes" id="UP000305067"/>
    </source>
</evidence>
<accession>A0A5C3QFJ3</accession>
<dbReference type="InterPro" id="IPR012959">
    <property type="entry name" value="CPL_dom"/>
</dbReference>
<dbReference type="OrthoDB" id="497380at2759"/>
<dbReference type="GO" id="GO:0003729">
    <property type="term" value="F:mRNA binding"/>
    <property type="evidence" value="ECO:0007669"/>
    <property type="project" value="TreeGrafter"/>
</dbReference>
<dbReference type="PROSITE" id="PS50303">
    <property type="entry name" value="PUM_HD"/>
    <property type="match status" value="1"/>
</dbReference>
<feature type="domain" description="PUM-HD" evidence="5">
    <location>
        <begin position="157"/>
        <end position="529"/>
    </location>
</feature>
<feature type="compositionally biased region" description="Acidic residues" evidence="4">
    <location>
        <begin position="77"/>
        <end position="103"/>
    </location>
</feature>
<evidence type="ECO:0000256" key="4">
    <source>
        <dbReference type="SAM" id="MobiDB-lite"/>
    </source>
</evidence>
<dbReference type="PROSITE" id="PS50302">
    <property type="entry name" value="PUM"/>
    <property type="match status" value="1"/>
</dbReference>
<dbReference type="SUPFAM" id="SSF48371">
    <property type="entry name" value="ARM repeat"/>
    <property type="match status" value="1"/>
</dbReference>
<protein>
    <submittedName>
        <fullName evidence="6">Armadillo-type protein</fullName>
    </submittedName>
</protein>
<dbReference type="InterPro" id="IPR011989">
    <property type="entry name" value="ARM-like"/>
</dbReference>
<feature type="compositionally biased region" description="Low complexity" evidence="4">
    <location>
        <begin position="34"/>
        <end position="46"/>
    </location>
</feature>
<dbReference type="SMART" id="SM00025">
    <property type="entry name" value="Pumilio"/>
    <property type="match status" value="5"/>
</dbReference>
<gene>
    <name evidence="6" type="ORF">BDV98DRAFT_575192</name>
</gene>
<evidence type="ECO:0000256" key="2">
    <source>
        <dbReference type="ARBA" id="ARBA00022884"/>
    </source>
</evidence>
<keyword evidence="7" id="KW-1185">Reference proteome</keyword>
<name>A0A5C3QFJ3_9AGAR</name>
<feature type="repeat" description="Pumilio" evidence="3">
    <location>
        <begin position="390"/>
        <end position="426"/>
    </location>
</feature>
<evidence type="ECO:0000256" key="3">
    <source>
        <dbReference type="PROSITE-ProRule" id="PRU00317"/>
    </source>
</evidence>
<dbReference type="InterPro" id="IPR016024">
    <property type="entry name" value="ARM-type_fold"/>
</dbReference>
<dbReference type="InterPro" id="IPR001313">
    <property type="entry name" value="Pumilio_RNA-bd_rpt"/>
</dbReference>